<sequence>MSVQPQSASAYERVGWLLRQWRTVAGGAELRRLQPFAALLTEQGHRADASRVSRWESGRLRVPVPVIESYESLLGIERATLVALAEGVARSFGERVPARDTEPSGPATYAEARELVLAADARGADWFEWAGWVTQTPKRLPEGALDDVEALAPRLVSESARAVGIGYGTRFEALRRLIDVPDLRTVVMRAVGAHVIASDAQATLAPIMLIADVHAEKAVDTLITLLTQPSAQMQLGAVWGLRRKLVRLEVSPRALAALEAQLAQMLFDATDEATLIRAANLIDVMPPAVAERLRRVRPALFAGRSRGPASSAANRAAAHATAIRAVAARIEAISGRDLDAVGRAIVEDAYHADDHDLRHQSALILSRSPFAPAIAEVLIEQTHPPRAADGATSLMPYLAGKPERDALVARLQRPDVDARPTLIALAHTGGGPVPGNADFLSATDVGVRKAALYLAGMQQDPLLRKLVKDPDADAAQRAGACWWLEHGGRVADGE</sequence>
<dbReference type="RefSeq" id="WP_157805244.1">
    <property type="nucleotide sequence ID" value="NZ_PGEZ01000005.1"/>
</dbReference>
<keyword evidence="2" id="KW-1185">Reference proteome</keyword>
<name>A0A2M9AQ73_9ACTN</name>
<protein>
    <recommendedName>
        <fullName evidence="3">Helix-turn-helix protein</fullName>
    </recommendedName>
</protein>
<evidence type="ECO:0008006" key="3">
    <source>
        <dbReference type="Google" id="ProtNLM"/>
    </source>
</evidence>
<dbReference type="OrthoDB" id="3803328at2"/>
<accession>A0A2M9AQ73</accession>
<evidence type="ECO:0000313" key="1">
    <source>
        <dbReference type="EMBL" id="PJJ47838.1"/>
    </source>
</evidence>
<reference evidence="1 2" key="1">
    <citation type="submission" date="2017-11" db="EMBL/GenBank/DDBJ databases">
        <title>Genomic Encyclopedia of Archaeal and Bacterial Type Strains, Phase II (KMG-II): From Individual Species to Whole Genera.</title>
        <authorList>
            <person name="Goeker M."/>
        </authorList>
    </citation>
    <scope>NUCLEOTIDE SEQUENCE [LARGE SCALE GENOMIC DNA]</scope>
    <source>
        <strain evidence="1 2">DSM 27763</strain>
    </source>
</reference>
<evidence type="ECO:0000313" key="2">
    <source>
        <dbReference type="Proteomes" id="UP000230842"/>
    </source>
</evidence>
<dbReference type="Proteomes" id="UP000230842">
    <property type="component" value="Unassembled WGS sequence"/>
</dbReference>
<comment type="caution">
    <text evidence="1">The sequence shown here is derived from an EMBL/GenBank/DDBJ whole genome shotgun (WGS) entry which is preliminary data.</text>
</comment>
<gene>
    <name evidence="1" type="ORF">CLV56_4097</name>
</gene>
<proteinExistence type="predicted"/>
<dbReference type="AlphaFoldDB" id="A0A2M9AQ73"/>
<organism evidence="1 2">
    <name type="scientific">Mumia flava</name>
    <dbReference type="NCBI Taxonomy" id="1348852"/>
    <lineage>
        <taxon>Bacteria</taxon>
        <taxon>Bacillati</taxon>
        <taxon>Actinomycetota</taxon>
        <taxon>Actinomycetes</taxon>
        <taxon>Propionibacteriales</taxon>
        <taxon>Nocardioidaceae</taxon>
        <taxon>Mumia</taxon>
    </lineage>
</organism>
<dbReference type="EMBL" id="PGEZ01000005">
    <property type="protein sequence ID" value="PJJ47838.1"/>
    <property type="molecule type" value="Genomic_DNA"/>
</dbReference>